<evidence type="ECO:0000313" key="2">
    <source>
        <dbReference type="EMBL" id="KIT16759.1"/>
    </source>
</evidence>
<dbReference type="OrthoDB" id="5343781at2"/>
<evidence type="ECO:0000256" key="1">
    <source>
        <dbReference type="SAM" id="SignalP"/>
    </source>
</evidence>
<dbReference type="AlphaFoldDB" id="A0A0D1EGK4"/>
<dbReference type="EMBL" id="JYFE01000027">
    <property type="protein sequence ID" value="KIT16759.1"/>
    <property type="molecule type" value="Genomic_DNA"/>
</dbReference>
<accession>A0A0D1EGK4</accession>
<evidence type="ECO:0008006" key="4">
    <source>
        <dbReference type="Google" id="ProtNLM"/>
    </source>
</evidence>
<dbReference type="STRING" id="935700.jaqu_15470"/>
<name>A0A0D1EGK4_9RHOB</name>
<feature type="chain" id="PRO_5002240874" description="MSP domain-containing protein" evidence="1">
    <location>
        <begin position="22"/>
        <end position="155"/>
    </location>
</feature>
<dbReference type="RefSeq" id="WP_052500842.1">
    <property type="nucleotide sequence ID" value="NZ_FZPF01000001.1"/>
</dbReference>
<keyword evidence="1" id="KW-0732">Signal</keyword>
<comment type="caution">
    <text evidence="2">The sequence shown here is derived from an EMBL/GenBank/DDBJ whole genome shotgun (WGS) entry which is preliminary data.</text>
</comment>
<feature type="signal peptide" evidence="1">
    <location>
        <begin position="1"/>
        <end position="21"/>
    </location>
</feature>
<protein>
    <recommendedName>
        <fullName evidence="4">MSP domain-containing protein</fullName>
    </recommendedName>
</protein>
<organism evidence="2 3">
    <name type="scientific">Jannaschia aquimarina</name>
    <dbReference type="NCBI Taxonomy" id="935700"/>
    <lineage>
        <taxon>Bacteria</taxon>
        <taxon>Pseudomonadati</taxon>
        <taxon>Pseudomonadota</taxon>
        <taxon>Alphaproteobacteria</taxon>
        <taxon>Rhodobacterales</taxon>
        <taxon>Roseobacteraceae</taxon>
        <taxon>Jannaschia</taxon>
    </lineage>
</organism>
<keyword evidence="3" id="KW-1185">Reference proteome</keyword>
<sequence>MIRTLTTTAAMLAIAAGAAFADSHSDDDDDDDRGFGLAGILSASNKEDLPPITLSAGMPLADAPWVLKSGTYYEFEIEADGSQELALTGSEFFRAIWIDEIVIEGLEIRPLGLDSVEFDEAGVMEIGFLAIKPGSYVLMVPGSTGETQRLEITIE</sequence>
<dbReference type="PATRIC" id="fig|935700.4.peg.1603"/>
<dbReference type="Proteomes" id="UP000032232">
    <property type="component" value="Unassembled WGS sequence"/>
</dbReference>
<gene>
    <name evidence="2" type="ORF">jaqu_15470</name>
</gene>
<evidence type="ECO:0000313" key="3">
    <source>
        <dbReference type="Proteomes" id="UP000032232"/>
    </source>
</evidence>
<proteinExistence type="predicted"/>
<reference evidence="2 3" key="1">
    <citation type="submission" date="2015-02" db="EMBL/GenBank/DDBJ databases">
        <title>Genome Sequence of Jannaschia aquimarina DSM28248, a member of the Roseobacter clade.</title>
        <authorList>
            <person name="Voget S."/>
            <person name="Daniel R."/>
        </authorList>
    </citation>
    <scope>NUCLEOTIDE SEQUENCE [LARGE SCALE GENOMIC DNA]</scope>
    <source>
        <strain evidence="2 3">GSW-M26</strain>
    </source>
</reference>